<reference evidence="1" key="1">
    <citation type="submission" date="2021-05" db="EMBL/GenBank/DDBJ databases">
        <authorList>
            <person name="Scholz U."/>
            <person name="Mascher M."/>
            <person name="Fiebig A."/>
        </authorList>
    </citation>
    <scope>NUCLEOTIDE SEQUENCE [LARGE SCALE GENOMIC DNA]</scope>
</reference>
<protein>
    <submittedName>
        <fullName evidence="1">Uncharacterized protein</fullName>
    </submittedName>
</protein>
<sequence>MAAPAPSPQPHVMVLPFPAQGHVMPLMELSHRLVDQGLEVDFVNTDFNHDRVLKALAAETGAVPEGIHMVSFPDGMGPDGDRNDVAMLGSGLPAAMLGPLEEMIRSTKIRWVIADVSMCWALELAATAGVRVALFSTFSAAVFALRLHVPKLIKDGIIDECGKVTRNETIQLSPKMPPIEAAEIPWASLGSSPDRVSMIIRSLLKTNPAISQAAAVICNTFEEIESEALDLVPNALPVGPLEAPRGSSSSAAGQFWPEDMTCLAWLDAQARSSVIYVAFGSFTVFDAARFQELADGLELTGRPFLWAVRPNFTDGVVGEGWLDAFKRRVEGKGLVVGWAPQQRVLSHPSVACFLSHCGWNSTMEGLRNGVPILCWPYFADQFCNQSYVCNVWGTGVKLCADERGVVTKEEINGKVTQLLGDEEIRARAAMWKDKACTSIAEGGSSHQNLLKLVNLLREA</sequence>
<evidence type="ECO:0000313" key="1">
    <source>
        <dbReference type="EnsemblPlants" id="AVESA.00010b.r2.7CG0703660.1.CDS"/>
    </source>
</evidence>
<proteinExistence type="predicted"/>
<name>A0ACD6A0S2_AVESA</name>
<keyword evidence="2" id="KW-1185">Reference proteome</keyword>
<dbReference type="Proteomes" id="UP001732700">
    <property type="component" value="Chromosome 7C"/>
</dbReference>
<reference evidence="1" key="2">
    <citation type="submission" date="2025-09" db="UniProtKB">
        <authorList>
            <consortium name="EnsemblPlants"/>
        </authorList>
    </citation>
    <scope>IDENTIFICATION</scope>
</reference>
<evidence type="ECO:0000313" key="2">
    <source>
        <dbReference type="Proteomes" id="UP001732700"/>
    </source>
</evidence>
<accession>A0ACD6A0S2</accession>
<organism evidence="1 2">
    <name type="scientific">Avena sativa</name>
    <name type="common">Oat</name>
    <dbReference type="NCBI Taxonomy" id="4498"/>
    <lineage>
        <taxon>Eukaryota</taxon>
        <taxon>Viridiplantae</taxon>
        <taxon>Streptophyta</taxon>
        <taxon>Embryophyta</taxon>
        <taxon>Tracheophyta</taxon>
        <taxon>Spermatophyta</taxon>
        <taxon>Magnoliopsida</taxon>
        <taxon>Liliopsida</taxon>
        <taxon>Poales</taxon>
        <taxon>Poaceae</taxon>
        <taxon>BOP clade</taxon>
        <taxon>Pooideae</taxon>
        <taxon>Poodae</taxon>
        <taxon>Poeae</taxon>
        <taxon>Poeae Chloroplast Group 1 (Aveneae type)</taxon>
        <taxon>Aveninae</taxon>
        <taxon>Avena</taxon>
    </lineage>
</organism>
<dbReference type="EnsemblPlants" id="AVESA.00010b.r2.7CG0703660.1">
    <property type="protein sequence ID" value="AVESA.00010b.r2.7CG0703660.1.CDS"/>
    <property type="gene ID" value="AVESA.00010b.r2.7CG0703660"/>
</dbReference>